<evidence type="ECO:0000313" key="1">
    <source>
        <dbReference type="EMBL" id="KAF6149570.1"/>
    </source>
</evidence>
<dbReference type="Proteomes" id="UP000541444">
    <property type="component" value="Unassembled WGS sequence"/>
</dbReference>
<name>A0A7J7M427_9MAGN</name>
<gene>
    <name evidence="1" type="ORF">GIB67_009591</name>
</gene>
<keyword evidence="2" id="KW-1185">Reference proteome</keyword>
<organism evidence="1 2">
    <name type="scientific">Kingdonia uniflora</name>
    <dbReference type="NCBI Taxonomy" id="39325"/>
    <lineage>
        <taxon>Eukaryota</taxon>
        <taxon>Viridiplantae</taxon>
        <taxon>Streptophyta</taxon>
        <taxon>Embryophyta</taxon>
        <taxon>Tracheophyta</taxon>
        <taxon>Spermatophyta</taxon>
        <taxon>Magnoliopsida</taxon>
        <taxon>Ranunculales</taxon>
        <taxon>Circaeasteraceae</taxon>
        <taxon>Kingdonia</taxon>
    </lineage>
</organism>
<comment type="caution">
    <text evidence="1">The sequence shown here is derived from an EMBL/GenBank/DDBJ whole genome shotgun (WGS) entry which is preliminary data.</text>
</comment>
<reference evidence="1 2" key="1">
    <citation type="journal article" date="2020" name="IScience">
        <title>Genome Sequencing of the Endangered Kingdonia uniflora (Circaeasteraceae, Ranunculales) Reveals Potential Mechanisms of Evolutionary Specialization.</title>
        <authorList>
            <person name="Sun Y."/>
            <person name="Deng T."/>
            <person name="Zhang A."/>
            <person name="Moore M.J."/>
            <person name="Landis J.B."/>
            <person name="Lin N."/>
            <person name="Zhang H."/>
            <person name="Zhang X."/>
            <person name="Huang J."/>
            <person name="Zhang X."/>
            <person name="Sun H."/>
            <person name="Wang H."/>
        </authorList>
    </citation>
    <scope>NUCLEOTIDE SEQUENCE [LARGE SCALE GENOMIC DNA]</scope>
    <source>
        <strain evidence="1">TB1705</strain>
        <tissue evidence="1">Leaf</tissue>
    </source>
</reference>
<dbReference type="EMBL" id="JACGCM010001792">
    <property type="protein sequence ID" value="KAF6149570.1"/>
    <property type="molecule type" value="Genomic_DNA"/>
</dbReference>
<proteinExistence type="predicted"/>
<protein>
    <submittedName>
        <fullName evidence="1">Uncharacterized protein</fullName>
    </submittedName>
</protein>
<sequence length="193" mass="21775">MKAYANVVYPVADETSWVQGCPPPNILVQVKGCPPPKWGGPLHHSSFPDPEPEYRGYPKANGRRFDPRRFGPLMNDDDIPQSNDSFETIRTDVPPLNEPNIPQSNEFFQTIPTDVPLSNEPMLTNVHLSIEPEPIIGHTEPLAEFQFEPQPQQVKDLVDFWFKSAAYTEISMTSVKSLTLVIYIEIGLNSRIT</sequence>
<accession>A0A7J7M427</accession>
<evidence type="ECO:0000313" key="2">
    <source>
        <dbReference type="Proteomes" id="UP000541444"/>
    </source>
</evidence>
<dbReference type="AlphaFoldDB" id="A0A7J7M427"/>